<evidence type="ECO:0000256" key="3">
    <source>
        <dbReference type="SAM" id="Phobius"/>
    </source>
</evidence>
<dbReference type="Pfam" id="PF07963">
    <property type="entry name" value="N_methyl"/>
    <property type="match status" value="1"/>
</dbReference>
<dbReference type="GO" id="GO:0009986">
    <property type="term" value="C:cell surface"/>
    <property type="evidence" value="ECO:0007669"/>
    <property type="project" value="UniProtKB-SubCell"/>
</dbReference>
<dbReference type="SUPFAM" id="SSF54523">
    <property type="entry name" value="Pili subunits"/>
    <property type="match status" value="1"/>
</dbReference>
<protein>
    <recommendedName>
        <fullName evidence="6">Prepilin-type N-terminal cleavage/methylation domain-containing protein</fullName>
    </recommendedName>
</protein>
<dbReference type="InterPro" id="IPR012902">
    <property type="entry name" value="N_methyl_site"/>
</dbReference>
<keyword evidence="2" id="KW-0178">Competence</keyword>
<evidence type="ECO:0000313" key="5">
    <source>
        <dbReference type="Proteomes" id="UP000018126"/>
    </source>
</evidence>
<name>V6Q3U6_9ENTE</name>
<comment type="caution">
    <text evidence="4">The sequence shown here is derived from an EMBL/GenBank/DDBJ whole genome shotgun (WGS) entry which is preliminary data.</text>
</comment>
<proteinExistence type="predicted"/>
<dbReference type="InterPro" id="IPR016785">
    <property type="entry name" value="ComGD"/>
</dbReference>
<evidence type="ECO:0008006" key="6">
    <source>
        <dbReference type="Google" id="ProtNLM"/>
    </source>
</evidence>
<dbReference type="AlphaFoldDB" id="V6Q3U6"/>
<dbReference type="Proteomes" id="UP000018126">
    <property type="component" value="Unassembled WGS sequence"/>
</dbReference>
<evidence type="ECO:0000256" key="2">
    <source>
        <dbReference type="ARBA" id="ARBA00023287"/>
    </source>
</evidence>
<comment type="subcellular location">
    <subcellularLocation>
        <location evidence="1">Cell surface</location>
    </subcellularLocation>
</comment>
<dbReference type="EMBL" id="AYSH01000020">
    <property type="protein sequence ID" value="EST89325.1"/>
    <property type="molecule type" value="Genomic_DNA"/>
</dbReference>
<feature type="transmembrane region" description="Helical" evidence="3">
    <location>
        <begin position="12"/>
        <end position="31"/>
    </location>
</feature>
<reference evidence="4 5" key="1">
    <citation type="journal article" date="2013" name="Genome Announc.">
        <title>High-Quality Draft Genome Sequence of Vagococcus lutrae Strain LBD1, Isolated from the Largemouth Bass Micropterus salmoides.</title>
        <authorList>
            <person name="Lebreton F."/>
            <person name="Valentino M.D."/>
            <person name="Duncan L.B."/>
            <person name="Zeng Q."/>
            <person name="Manson McGuire A."/>
            <person name="Earl A.M."/>
            <person name="Gilmore M.S."/>
        </authorList>
    </citation>
    <scope>NUCLEOTIDE SEQUENCE [LARGE SCALE GENOMIC DNA]</scope>
    <source>
        <strain evidence="4 5">LBD1</strain>
    </source>
</reference>
<dbReference type="NCBIfam" id="NF040982">
    <property type="entry name" value="ComGD"/>
    <property type="match status" value="1"/>
</dbReference>
<keyword evidence="3" id="KW-0812">Transmembrane</keyword>
<dbReference type="GO" id="GO:0030420">
    <property type="term" value="P:establishment of competence for transformation"/>
    <property type="evidence" value="ECO:0007669"/>
    <property type="project" value="UniProtKB-KW"/>
</dbReference>
<keyword evidence="3" id="KW-1133">Transmembrane helix</keyword>
<dbReference type="RefSeq" id="WP_023607077.1">
    <property type="nucleotide sequence ID" value="NZ_AYSH01000020.1"/>
</dbReference>
<keyword evidence="3" id="KW-0472">Membrane</keyword>
<accession>V6Q3U6</accession>
<dbReference type="InterPro" id="IPR045584">
    <property type="entry name" value="Pilin-like"/>
</dbReference>
<evidence type="ECO:0000256" key="1">
    <source>
        <dbReference type="ARBA" id="ARBA00004241"/>
    </source>
</evidence>
<dbReference type="NCBIfam" id="TIGR02532">
    <property type="entry name" value="IV_pilin_GFxxxE"/>
    <property type="match status" value="1"/>
</dbReference>
<sequence length="151" mass="17406">MKQHDKFGGFTLLEVLIVLALTLILVGWPIISYQKWMARYHVHDFCAHFETVYKRCQQMAMLTGRPARLKLNRSKRCIETEMVELTGDRVFDSWVVPSEVTMQSNTTIMFNGTTGNLAHPALTVYFYNEIDKQPITYTVNVGSGKLEKKEK</sequence>
<dbReference type="STRING" id="1408226.T233_01773"/>
<keyword evidence="5" id="KW-1185">Reference proteome</keyword>
<evidence type="ECO:0000313" key="4">
    <source>
        <dbReference type="EMBL" id="EST89325.1"/>
    </source>
</evidence>
<gene>
    <name evidence="4" type="ORF">T233_01773</name>
</gene>
<organism evidence="4 5">
    <name type="scientific">Vagococcus lutrae LBD1</name>
    <dbReference type="NCBI Taxonomy" id="1408226"/>
    <lineage>
        <taxon>Bacteria</taxon>
        <taxon>Bacillati</taxon>
        <taxon>Bacillota</taxon>
        <taxon>Bacilli</taxon>
        <taxon>Lactobacillales</taxon>
        <taxon>Enterococcaceae</taxon>
        <taxon>Vagococcus</taxon>
    </lineage>
</organism>